<proteinExistence type="predicted"/>
<feature type="domain" description="Homocysteine biosynthesis enzyme sulfur-incorporation" evidence="1">
    <location>
        <begin position="25"/>
        <end position="368"/>
    </location>
</feature>
<dbReference type="EMBL" id="QRYC01000018">
    <property type="protein sequence ID" value="RGU55371.1"/>
    <property type="molecule type" value="Genomic_DNA"/>
</dbReference>
<sequence length="389" mass="42386">MKRSLKNDKMKTYAEINEKIKKGTAVVLTAEEVSELSKTLSPKEIAEKVDVVTTATFGAMCSSGAFLNFGHSNPPIRMEKIELNGVRVSGGLAAVDTYVGATDCNPSSPAYGGAHIIEDLVNGKDITLEAWGKGTDCYPRKHIKAIINKNCINEAILYNPRNCYQNYNVATNTTDQIKYTYMGTLLPKMRNASYSSAGELSPLLNDPECRTIGLGTHIFLCGTDGYVTWNGTQFNTSKAVNEHGIPTSNARTIAVVGDLKNMNTQYLRGAYIEKYGITLYVGIGIPIPILDEDLAKRVSIRNEQIETTVVDYGNGNQILGKTNYAALQSGAIEINGHKVRTAPLSSLAKAREIADLLKSWIQKGEFLLTEPVRPMPVQASLNGLKAIED</sequence>
<gene>
    <name evidence="2" type="ORF">DWW57_12540</name>
</gene>
<evidence type="ECO:0000313" key="2">
    <source>
        <dbReference type="EMBL" id="RGU55371.1"/>
    </source>
</evidence>
<dbReference type="Proteomes" id="UP000284243">
    <property type="component" value="Unassembled WGS sequence"/>
</dbReference>
<evidence type="ECO:0000313" key="3">
    <source>
        <dbReference type="Proteomes" id="UP000284243"/>
    </source>
</evidence>
<dbReference type="AlphaFoldDB" id="A0A412TNN2"/>
<dbReference type="Pfam" id="PF01837">
    <property type="entry name" value="HcyBio"/>
    <property type="match status" value="1"/>
</dbReference>
<organism evidence="2 3">
    <name type="scientific">Odoribacter splanchnicus</name>
    <dbReference type="NCBI Taxonomy" id="28118"/>
    <lineage>
        <taxon>Bacteria</taxon>
        <taxon>Pseudomonadati</taxon>
        <taxon>Bacteroidota</taxon>
        <taxon>Bacteroidia</taxon>
        <taxon>Bacteroidales</taxon>
        <taxon>Odoribacteraceae</taxon>
        <taxon>Odoribacter</taxon>
    </lineage>
</organism>
<dbReference type="InterPro" id="IPR002708">
    <property type="entry name" value="HcyBio"/>
</dbReference>
<accession>A0A412TNN2</accession>
<name>A0A412TNN2_9BACT</name>
<comment type="caution">
    <text evidence="2">The sequence shown here is derived from an EMBL/GenBank/DDBJ whole genome shotgun (WGS) entry which is preliminary data.</text>
</comment>
<evidence type="ECO:0000259" key="1">
    <source>
        <dbReference type="Pfam" id="PF01837"/>
    </source>
</evidence>
<reference evidence="2 3" key="1">
    <citation type="submission" date="2018-08" db="EMBL/GenBank/DDBJ databases">
        <title>A genome reference for cultivated species of the human gut microbiota.</title>
        <authorList>
            <person name="Zou Y."/>
            <person name="Xue W."/>
            <person name="Luo G."/>
        </authorList>
    </citation>
    <scope>NUCLEOTIDE SEQUENCE [LARGE SCALE GENOMIC DNA]</scope>
    <source>
        <strain evidence="2 3">AF16-14</strain>
    </source>
</reference>
<protein>
    <recommendedName>
        <fullName evidence="1">Homocysteine biosynthesis enzyme sulfur-incorporation domain-containing protein</fullName>
    </recommendedName>
</protein>